<dbReference type="AlphaFoldDB" id="A6DHH3"/>
<comment type="caution">
    <text evidence="2">The sequence shown here is derived from an EMBL/GenBank/DDBJ whole genome shotgun (WGS) entry which is preliminary data.</text>
</comment>
<proteinExistence type="predicted"/>
<protein>
    <submittedName>
        <fullName evidence="2">Uncharacterized protein</fullName>
    </submittedName>
</protein>
<keyword evidence="1" id="KW-0812">Transmembrane</keyword>
<accession>A6DHH3</accession>
<keyword evidence="1" id="KW-1133">Transmembrane helix</keyword>
<keyword evidence="3" id="KW-1185">Reference proteome</keyword>
<dbReference type="STRING" id="313628.LNTAR_14607"/>
<evidence type="ECO:0000313" key="2">
    <source>
        <dbReference type="EMBL" id="EDM29056.1"/>
    </source>
</evidence>
<name>A6DHH3_9BACT</name>
<reference evidence="2 3" key="1">
    <citation type="journal article" date="2010" name="J. Bacteriol.">
        <title>Genome sequence of Lentisphaera araneosa HTCC2155T, the type species of the order Lentisphaerales in the phylum Lentisphaerae.</title>
        <authorList>
            <person name="Thrash J.C."/>
            <person name="Cho J.C."/>
            <person name="Vergin K.L."/>
            <person name="Morris R.M."/>
            <person name="Giovannoni S.J."/>
        </authorList>
    </citation>
    <scope>NUCLEOTIDE SEQUENCE [LARGE SCALE GENOMIC DNA]</scope>
    <source>
        <strain evidence="2 3">HTCC2155</strain>
    </source>
</reference>
<sequence length="224" mass="24258">MVEVIIALGILTIAMFTLVGLLPAGLQNSEDTEHATYAPIVADGFGTILTHLLNGDESGTNWDNYWDTCDVDIQYSAAHHDINVAITGSTNIADPSSFKVLNLQSGFPSSTFSGINANIANDPFLSQFTLYGTGSATYPDLFGGYYKGLAADGVTEAEYGVRVWYGETELATTSGTVETALEPEAGDEDIIFTIEISWPPQMQYQRRIAMGNFYKTTKIVSKKP</sequence>
<dbReference type="Proteomes" id="UP000004947">
    <property type="component" value="Unassembled WGS sequence"/>
</dbReference>
<evidence type="ECO:0000313" key="3">
    <source>
        <dbReference type="Proteomes" id="UP000004947"/>
    </source>
</evidence>
<gene>
    <name evidence="2" type="ORF">LNTAR_14607</name>
</gene>
<organism evidence="2 3">
    <name type="scientific">Lentisphaera araneosa HTCC2155</name>
    <dbReference type="NCBI Taxonomy" id="313628"/>
    <lineage>
        <taxon>Bacteria</taxon>
        <taxon>Pseudomonadati</taxon>
        <taxon>Lentisphaerota</taxon>
        <taxon>Lentisphaeria</taxon>
        <taxon>Lentisphaerales</taxon>
        <taxon>Lentisphaeraceae</taxon>
        <taxon>Lentisphaera</taxon>
    </lineage>
</organism>
<evidence type="ECO:0000256" key="1">
    <source>
        <dbReference type="SAM" id="Phobius"/>
    </source>
</evidence>
<feature type="transmembrane region" description="Helical" evidence="1">
    <location>
        <begin position="6"/>
        <end position="26"/>
    </location>
</feature>
<dbReference type="EMBL" id="ABCK01000003">
    <property type="protein sequence ID" value="EDM29056.1"/>
    <property type="molecule type" value="Genomic_DNA"/>
</dbReference>
<keyword evidence="1" id="KW-0472">Membrane</keyword>